<dbReference type="HOGENOM" id="CLU_157804_0_0_9"/>
<dbReference type="STRING" id="350688.Clos_1527"/>
<proteinExistence type="predicted"/>
<dbReference type="Gene3D" id="3.30.1330.30">
    <property type="match status" value="1"/>
</dbReference>
<keyword evidence="2" id="KW-0687">Ribonucleoprotein</keyword>
<organism evidence="2 3">
    <name type="scientific">Alkaliphilus oremlandii (strain OhILAs)</name>
    <name type="common">Clostridium oremlandii (strain OhILAs)</name>
    <dbReference type="NCBI Taxonomy" id="350688"/>
    <lineage>
        <taxon>Bacteria</taxon>
        <taxon>Bacillati</taxon>
        <taxon>Bacillota</taxon>
        <taxon>Clostridia</taxon>
        <taxon>Peptostreptococcales</taxon>
        <taxon>Natronincolaceae</taxon>
        <taxon>Alkaliphilus</taxon>
    </lineage>
</organism>
<gene>
    <name evidence="2" type="ordered locus">Clos_1527</name>
</gene>
<feature type="domain" description="Ribosomal protein eL8/eL30/eS12/Gadd45" evidence="1">
    <location>
        <begin position="3"/>
        <end position="93"/>
    </location>
</feature>
<dbReference type="SUPFAM" id="SSF55315">
    <property type="entry name" value="L30e-like"/>
    <property type="match status" value="1"/>
</dbReference>
<dbReference type="AlphaFoldDB" id="A8MFA7"/>
<keyword evidence="3" id="KW-1185">Reference proteome</keyword>
<dbReference type="OrthoDB" id="9794863at2"/>
<name>A8MFA7_ALKOO</name>
<dbReference type="eggNOG" id="COG1358">
    <property type="taxonomic scope" value="Bacteria"/>
</dbReference>
<dbReference type="Pfam" id="PF01248">
    <property type="entry name" value="Ribosomal_L7Ae"/>
    <property type="match status" value="1"/>
</dbReference>
<dbReference type="InterPro" id="IPR029064">
    <property type="entry name" value="Ribosomal_eL30-like_sf"/>
</dbReference>
<evidence type="ECO:0000259" key="1">
    <source>
        <dbReference type="Pfam" id="PF01248"/>
    </source>
</evidence>
<keyword evidence="2" id="KW-0689">Ribosomal protein</keyword>
<protein>
    <submittedName>
        <fullName evidence="2">Ribosomal protein L7Ae/L30e/S12e/Gadd45</fullName>
    </submittedName>
</protein>
<sequence>MNDKIKNLVTLAAKSGNLVSGDETCMNSLKNGAIHLLILAEDASENTKKKFMDKASYRDVPIRIWKDKNELGSIIGKDSRTIVGIIDPGFAEKILSMF</sequence>
<reference evidence="3" key="1">
    <citation type="submission" date="2007-10" db="EMBL/GenBank/DDBJ databases">
        <title>Complete genome of Alkaliphilus oremlandii OhILAs.</title>
        <authorList>
            <person name="Copeland A."/>
            <person name="Lucas S."/>
            <person name="Lapidus A."/>
            <person name="Barry K."/>
            <person name="Detter J.C."/>
            <person name="Glavina del Rio T."/>
            <person name="Hammon N."/>
            <person name="Israni S."/>
            <person name="Dalin E."/>
            <person name="Tice H."/>
            <person name="Pitluck S."/>
            <person name="Chain P."/>
            <person name="Malfatti S."/>
            <person name="Shin M."/>
            <person name="Vergez L."/>
            <person name="Schmutz J."/>
            <person name="Larimer F."/>
            <person name="Land M."/>
            <person name="Hauser L."/>
            <person name="Kyrpides N."/>
            <person name="Mikhailova N."/>
            <person name="Stolz J.F."/>
            <person name="Dawson A."/>
            <person name="Fisher E."/>
            <person name="Crable B."/>
            <person name="Perera E."/>
            <person name="Lisak J."/>
            <person name="Ranganathan M."/>
            <person name="Basu P."/>
            <person name="Richardson P."/>
        </authorList>
    </citation>
    <scope>NUCLEOTIDE SEQUENCE [LARGE SCALE GENOMIC DNA]</scope>
    <source>
        <strain evidence="3">OhILAs</strain>
    </source>
</reference>
<dbReference type="KEGG" id="aoe:Clos_1527"/>
<evidence type="ECO:0000313" key="3">
    <source>
        <dbReference type="Proteomes" id="UP000000269"/>
    </source>
</evidence>
<evidence type="ECO:0000313" key="2">
    <source>
        <dbReference type="EMBL" id="ABW19070.1"/>
    </source>
</evidence>
<dbReference type="RefSeq" id="WP_012159382.1">
    <property type="nucleotide sequence ID" value="NC_009922.1"/>
</dbReference>
<accession>A8MFA7</accession>
<dbReference type="InterPro" id="IPR004038">
    <property type="entry name" value="Ribosomal_eL8/eL30/eS12/Gad45"/>
</dbReference>
<dbReference type="GO" id="GO:0005840">
    <property type="term" value="C:ribosome"/>
    <property type="evidence" value="ECO:0007669"/>
    <property type="project" value="UniProtKB-KW"/>
</dbReference>
<dbReference type="EMBL" id="CP000853">
    <property type="protein sequence ID" value="ABW19070.1"/>
    <property type="molecule type" value="Genomic_DNA"/>
</dbReference>
<dbReference type="Proteomes" id="UP000000269">
    <property type="component" value="Chromosome"/>
</dbReference>